<evidence type="ECO:0000256" key="1">
    <source>
        <dbReference type="SAM" id="SignalP"/>
    </source>
</evidence>
<reference evidence="2 3" key="1">
    <citation type="submission" date="2020-08" db="EMBL/GenBank/DDBJ databases">
        <title>Genomic Encyclopedia of Type Strains, Phase IV (KMG-IV): sequencing the most valuable type-strain genomes for metagenomic binning, comparative biology and taxonomic classification.</title>
        <authorList>
            <person name="Goeker M."/>
        </authorList>
    </citation>
    <scope>NUCLEOTIDE SEQUENCE [LARGE SCALE GENOMIC DNA]</scope>
    <source>
        <strain evidence="2 3">DSM 25024</strain>
    </source>
</reference>
<feature type="chain" id="PRO_5031195509" evidence="1">
    <location>
        <begin position="21"/>
        <end position="165"/>
    </location>
</feature>
<dbReference type="RefSeq" id="WP_090966394.1">
    <property type="nucleotide sequence ID" value="NZ_FOOA01000028.1"/>
</dbReference>
<comment type="caution">
    <text evidence="2">The sequence shown here is derived from an EMBL/GenBank/DDBJ whole genome shotgun (WGS) entry which is preliminary data.</text>
</comment>
<dbReference type="AlphaFoldDB" id="A0A7W6C0C3"/>
<gene>
    <name evidence="2" type="ORF">GGR05_004265</name>
</gene>
<dbReference type="Proteomes" id="UP000531216">
    <property type="component" value="Unassembled WGS sequence"/>
</dbReference>
<evidence type="ECO:0000313" key="2">
    <source>
        <dbReference type="EMBL" id="MBB3938095.1"/>
    </source>
</evidence>
<dbReference type="EMBL" id="JACIDO010000017">
    <property type="protein sequence ID" value="MBB3938095.1"/>
    <property type="molecule type" value="Genomic_DNA"/>
</dbReference>
<accession>A0A7W6C0C3</accession>
<organism evidence="2 3">
    <name type="scientific">Aureimonas phyllosphaerae</name>
    <dbReference type="NCBI Taxonomy" id="1166078"/>
    <lineage>
        <taxon>Bacteria</taxon>
        <taxon>Pseudomonadati</taxon>
        <taxon>Pseudomonadota</taxon>
        <taxon>Alphaproteobacteria</taxon>
        <taxon>Hyphomicrobiales</taxon>
        <taxon>Aurantimonadaceae</taxon>
        <taxon>Aureimonas</taxon>
    </lineage>
</organism>
<keyword evidence="3" id="KW-1185">Reference proteome</keyword>
<feature type="signal peptide" evidence="1">
    <location>
        <begin position="1"/>
        <end position="20"/>
    </location>
</feature>
<name>A0A7W6C0C3_9HYPH</name>
<protein>
    <submittedName>
        <fullName evidence="2">Uncharacterized protein</fullName>
    </submittedName>
</protein>
<keyword evidence="1" id="KW-0732">Signal</keyword>
<sequence length="165" mass="17360">MKTLATAFAALALSAAPVSAASLGDRLLDARDALDHVQTAQDAMNTAIRIVRLRKEIAALPGLCENVRHIDQNNVLATDFPLFSCCAAIPEGGIGAGVAWLGLQMSWLPGTNAWKLSRMQEAAVEEIRDLIEDKAGKATIGEQLTIVGANLATACHAAVIPYVKG</sequence>
<proteinExistence type="predicted"/>
<evidence type="ECO:0000313" key="3">
    <source>
        <dbReference type="Proteomes" id="UP000531216"/>
    </source>
</evidence>
<dbReference type="OrthoDB" id="9953954at2"/>